<dbReference type="GO" id="GO:0008115">
    <property type="term" value="F:sarcosine oxidase activity"/>
    <property type="evidence" value="ECO:0007669"/>
    <property type="project" value="TreeGrafter"/>
</dbReference>
<dbReference type="Gene3D" id="3.50.50.60">
    <property type="entry name" value="FAD/NAD(P)-binding domain"/>
    <property type="match status" value="1"/>
</dbReference>
<keyword evidence="5" id="KW-0560">Oxidoreductase</keyword>
<evidence type="ECO:0000256" key="4">
    <source>
        <dbReference type="ARBA" id="ARBA00022827"/>
    </source>
</evidence>
<evidence type="ECO:0000259" key="6">
    <source>
        <dbReference type="Pfam" id="PF01266"/>
    </source>
</evidence>
<dbReference type="GO" id="GO:0050660">
    <property type="term" value="F:flavin adenine dinucleotide binding"/>
    <property type="evidence" value="ECO:0007669"/>
    <property type="project" value="InterPro"/>
</dbReference>
<gene>
    <name evidence="7" type="ORF">AJ80_05427</name>
</gene>
<evidence type="ECO:0000256" key="2">
    <source>
        <dbReference type="ARBA" id="ARBA00010989"/>
    </source>
</evidence>
<proteinExistence type="inferred from homology"/>
<feature type="domain" description="FAD dependent oxidoreductase" evidence="6">
    <location>
        <begin position="8"/>
        <end position="390"/>
    </location>
</feature>
<keyword evidence="8" id="KW-1185">Reference proteome</keyword>
<dbReference type="SUPFAM" id="SSF51905">
    <property type="entry name" value="FAD/NAD(P)-binding domain"/>
    <property type="match status" value="1"/>
</dbReference>
<organism evidence="7 8">
    <name type="scientific">Polytolypa hystricis (strain UAMH7299)</name>
    <dbReference type="NCBI Taxonomy" id="1447883"/>
    <lineage>
        <taxon>Eukaryota</taxon>
        <taxon>Fungi</taxon>
        <taxon>Dikarya</taxon>
        <taxon>Ascomycota</taxon>
        <taxon>Pezizomycotina</taxon>
        <taxon>Eurotiomycetes</taxon>
        <taxon>Eurotiomycetidae</taxon>
        <taxon>Onygenales</taxon>
        <taxon>Onygenales incertae sedis</taxon>
        <taxon>Polytolypa</taxon>
    </lineage>
</organism>
<name>A0A2B7Y3J5_POLH7</name>
<comment type="caution">
    <text evidence="7">The sequence shown here is derived from an EMBL/GenBank/DDBJ whole genome shotgun (WGS) entry which is preliminary data.</text>
</comment>
<reference evidence="7 8" key="1">
    <citation type="submission" date="2017-10" db="EMBL/GenBank/DDBJ databases">
        <title>Comparative genomics in systemic dimorphic fungi from Ajellomycetaceae.</title>
        <authorList>
            <person name="Munoz J.F."/>
            <person name="Mcewen J.G."/>
            <person name="Clay O.K."/>
            <person name="Cuomo C.A."/>
        </authorList>
    </citation>
    <scope>NUCLEOTIDE SEQUENCE [LARGE SCALE GENOMIC DNA]</scope>
    <source>
        <strain evidence="7 8">UAMH7299</strain>
    </source>
</reference>
<dbReference type="GO" id="GO:0051698">
    <property type="term" value="F:saccharopine oxidase activity"/>
    <property type="evidence" value="ECO:0007669"/>
    <property type="project" value="TreeGrafter"/>
</dbReference>
<dbReference type="InterPro" id="IPR036188">
    <property type="entry name" value="FAD/NAD-bd_sf"/>
</dbReference>
<evidence type="ECO:0000256" key="3">
    <source>
        <dbReference type="ARBA" id="ARBA00022630"/>
    </source>
</evidence>
<dbReference type="InterPro" id="IPR006076">
    <property type="entry name" value="FAD-dep_OxRdtase"/>
</dbReference>
<evidence type="ECO:0000313" key="7">
    <source>
        <dbReference type="EMBL" id="PGH15719.1"/>
    </source>
</evidence>
<dbReference type="EMBL" id="PDNA01000080">
    <property type="protein sequence ID" value="PGH15719.1"/>
    <property type="molecule type" value="Genomic_DNA"/>
</dbReference>
<dbReference type="Gene3D" id="3.30.9.10">
    <property type="entry name" value="D-Amino Acid Oxidase, subunit A, domain 2"/>
    <property type="match status" value="1"/>
</dbReference>
<dbReference type="InterPro" id="IPR045170">
    <property type="entry name" value="MTOX"/>
</dbReference>
<dbReference type="OrthoDB" id="2219495at2759"/>
<evidence type="ECO:0000313" key="8">
    <source>
        <dbReference type="Proteomes" id="UP000224634"/>
    </source>
</evidence>
<keyword evidence="4" id="KW-0274">FAD</keyword>
<evidence type="ECO:0000256" key="5">
    <source>
        <dbReference type="ARBA" id="ARBA00023002"/>
    </source>
</evidence>
<dbReference type="STRING" id="1447883.A0A2B7Y3J5"/>
<evidence type="ECO:0000256" key="1">
    <source>
        <dbReference type="ARBA" id="ARBA00001974"/>
    </source>
</evidence>
<dbReference type="Pfam" id="PF01266">
    <property type="entry name" value="DAO"/>
    <property type="match status" value="1"/>
</dbReference>
<dbReference type="AlphaFoldDB" id="A0A2B7Y3J5"/>
<comment type="similarity">
    <text evidence="2">Belongs to the MSOX/MTOX family.</text>
</comment>
<keyword evidence="3" id="KW-0285">Flavoprotein</keyword>
<sequence length="432" mass="47833">MASAGDHYLIVGAGVFGAATALELRKRVPNSNVTLLDSSPFPNPNSASSDLNKIIRADYGDVFYMKLALDAQELWRNDPIYKPYYHESGMLYAESKGMAQDFLQNYKSINVTPASEVFTAKEAKLRWGGVFRDAFWEGVSHTYFNPRSGWGDGDGALRSLIQAAIDQGATYQQAPVSTLIIDGADASCRGVRLEDGRELNADHVIVATGAWTSKFLADSAPDNKAIHADGRIIAAGAIQCSASFPADQAEKLKGAPVIFNAMKHTEGESIPPTADRRLKFNYERSFTNYEPHKSGQEISVPPSQNPDTAWNQDVPQGLKDEIHTVVKHTYGDWIQGLKIENYRMCWDAVTPNQDWIIAPHPHCQKLYIASGGSFHSWKFMPTIGQYVVQMLLKELGPKETTRWAWDRDDAGGALPEYLPSRDLKEIPGYSKS</sequence>
<dbReference type="Proteomes" id="UP000224634">
    <property type="component" value="Unassembled WGS sequence"/>
</dbReference>
<accession>A0A2B7Y3J5</accession>
<dbReference type="PANTHER" id="PTHR10961:SF37">
    <property type="entry name" value="FAD DEPENDENT OXIDOREDUCTASE DOMAIN-CONTAINING PROTEIN"/>
    <property type="match status" value="1"/>
</dbReference>
<comment type="cofactor">
    <cofactor evidence="1">
        <name>FAD</name>
        <dbReference type="ChEBI" id="CHEBI:57692"/>
    </cofactor>
</comment>
<protein>
    <recommendedName>
        <fullName evidence="6">FAD dependent oxidoreductase domain-containing protein</fullName>
    </recommendedName>
</protein>
<dbReference type="PANTHER" id="PTHR10961">
    <property type="entry name" value="PEROXISOMAL SARCOSINE OXIDASE"/>
    <property type="match status" value="1"/>
</dbReference>